<evidence type="ECO:0000256" key="1">
    <source>
        <dbReference type="ARBA" id="ARBA00004651"/>
    </source>
</evidence>
<evidence type="ECO:0000259" key="9">
    <source>
        <dbReference type="Pfam" id="PF10708"/>
    </source>
</evidence>
<dbReference type="STRING" id="675864.SAMN04489747_2254"/>
<feature type="domain" description="RDD" evidence="8">
    <location>
        <begin position="82"/>
        <end position="243"/>
    </location>
</feature>
<dbReference type="AlphaFoldDB" id="A0A1G6ZFF8"/>
<reference evidence="10 11" key="1">
    <citation type="submission" date="2016-10" db="EMBL/GenBank/DDBJ databases">
        <authorList>
            <person name="de Groot N.N."/>
        </authorList>
    </citation>
    <scope>NUCLEOTIDE SEQUENCE [LARGE SCALE GENOMIC DNA]</scope>
    <source>
        <strain evidence="10 11">MON 2.2</strain>
    </source>
</reference>
<dbReference type="Pfam" id="PF06271">
    <property type="entry name" value="RDD"/>
    <property type="match status" value="1"/>
</dbReference>
<accession>A0A1G6ZFF8</accession>
<evidence type="ECO:0000256" key="5">
    <source>
        <dbReference type="ARBA" id="ARBA00023136"/>
    </source>
</evidence>
<feature type="domain" description="DUF2510" evidence="9">
    <location>
        <begin position="21"/>
        <end position="52"/>
    </location>
</feature>
<dbReference type="EMBL" id="LT629688">
    <property type="protein sequence ID" value="SDE00446.1"/>
    <property type="molecule type" value="Genomic_DNA"/>
</dbReference>
<dbReference type="Proteomes" id="UP000198546">
    <property type="component" value="Chromosome i"/>
</dbReference>
<dbReference type="InterPro" id="IPR010432">
    <property type="entry name" value="RDD"/>
</dbReference>
<evidence type="ECO:0000256" key="6">
    <source>
        <dbReference type="SAM" id="MobiDB-lite"/>
    </source>
</evidence>
<dbReference type="InterPro" id="IPR018929">
    <property type="entry name" value="DUF2510"/>
</dbReference>
<keyword evidence="2" id="KW-1003">Cell membrane</keyword>
<keyword evidence="4 7" id="KW-1133">Transmembrane helix</keyword>
<dbReference type="Pfam" id="PF10708">
    <property type="entry name" value="DUF2510"/>
    <property type="match status" value="1"/>
</dbReference>
<feature type="transmembrane region" description="Helical" evidence="7">
    <location>
        <begin position="206"/>
        <end position="228"/>
    </location>
</feature>
<keyword evidence="3 7" id="KW-0812">Transmembrane</keyword>
<dbReference type="PANTHER" id="PTHR36115:SF4">
    <property type="entry name" value="MEMBRANE PROTEIN"/>
    <property type="match status" value="1"/>
</dbReference>
<dbReference type="InterPro" id="IPR051791">
    <property type="entry name" value="Pra-immunoreactive"/>
</dbReference>
<evidence type="ECO:0000256" key="2">
    <source>
        <dbReference type="ARBA" id="ARBA00022475"/>
    </source>
</evidence>
<name>A0A1G6ZFF8_9ACTN</name>
<dbReference type="GO" id="GO:0005886">
    <property type="term" value="C:plasma membrane"/>
    <property type="evidence" value="ECO:0007669"/>
    <property type="project" value="UniProtKB-SubCell"/>
</dbReference>
<evidence type="ECO:0000256" key="3">
    <source>
        <dbReference type="ARBA" id="ARBA00022692"/>
    </source>
</evidence>
<evidence type="ECO:0008006" key="12">
    <source>
        <dbReference type="Google" id="ProtNLM"/>
    </source>
</evidence>
<keyword evidence="11" id="KW-1185">Reference proteome</keyword>
<dbReference type="OrthoDB" id="5244233at2"/>
<evidence type="ECO:0000256" key="4">
    <source>
        <dbReference type="ARBA" id="ARBA00022989"/>
    </source>
</evidence>
<evidence type="ECO:0000313" key="10">
    <source>
        <dbReference type="EMBL" id="SDE00446.1"/>
    </source>
</evidence>
<evidence type="ECO:0000256" key="7">
    <source>
        <dbReference type="SAM" id="Phobius"/>
    </source>
</evidence>
<feature type="transmembrane region" description="Helical" evidence="7">
    <location>
        <begin position="85"/>
        <end position="111"/>
    </location>
</feature>
<evidence type="ECO:0000259" key="8">
    <source>
        <dbReference type="Pfam" id="PF06271"/>
    </source>
</evidence>
<proteinExistence type="predicted"/>
<organism evidence="10 11">
    <name type="scientific">Auraticoccus monumenti</name>
    <dbReference type="NCBI Taxonomy" id="675864"/>
    <lineage>
        <taxon>Bacteria</taxon>
        <taxon>Bacillati</taxon>
        <taxon>Actinomycetota</taxon>
        <taxon>Actinomycetes</taxon>
        <taxon>Propionibacteriales</taxon>
        <taxon>Propionibacteriaceae</taxon>
        <taxon>Auraticoccus</taxon>
    </lineage>
</organism>
<feature type="transmembrane region" description="Helical" evidence="7">
    <location>
        <begin position="151"/>
        <end position="169"/>
    </location>
</feature>
<feature type="region of interest" description="Disordered" evidence="6">
    <location>
        <begin position="1"/>
        <end position="73"/>
    </location>
</feature>
<keyword evidence="5 7" id="KW-0472">Membrane</keyword>
<gene>
    <name evidence="10" type="ORF">SAMN04489747_2254</name>
</gene>
<comment type="subcellular location">
    <subcellularLocation>
        <location evidence="1">Cell membrane</location>
        <topology evidence="1">Multi-pass membrane protein</topology>
    </subcellularLocation>
</comment>
<sequence length="251" mass="27276">MNDIPVGTPKPPPGRHAAPGGWYPDPVDPRRERWWDGWQWSRETREGSGPPPVPQGAHPQQHPAPQPVGRGAPALTADGVPLAGWWARALAITIDGVLLTVITGLLSIPFLGHFMQSLRSYFDVSLDAARRGAPPPPQPDPGTMMTITESLAVSVIALLCGLAWHGLFLRLRGATPGKMVVGLRVVPVDQGRHTGGLGWRPALLRALVWVLPALGAWLFVLRVVDIVLPLTNPRKQALHDLVARTQVVRRR</sequence>
<evidence type="ECO:0000313" key="11">
    <source>
        <dbReference type="Proteomes" id="UP000198546"/>
    </source>
</evidence>
<protein>
    <recommendedName>
        <fullName evidence="12">RDD family protein</fullName>
    </recommendedName>
</protein>
<dbReference type="PANTHER" id="PTHR36115">
    <property type="entry name" value="PROLINE-RICH ANTIGEN HOMOLOG-RELATED"/>
    <property type="match status" value="1"/>
</dbReference>
<dbReference type="RefSeq" id="WP_090593467.1">
    <property type="nucleotide sequence ID" value="NZ_LT629688.1"/>
</dbReference>